<dbReference type="InterPro" id="IPR004245">
    <property type="entry name" value="DUF229"/>
</dbReference>
<evidence type="ECO:0000256" key="1">
    <source>
        <dbReference type="SAM" id="Phobius"/>
    </source>
</evidence>
<proteinExistence type="predicted"/>
<evidence type="ECO:0000313" key="2">
    <source>
        <dbReference type="EMBL" id="GBL97182.1"/>
    </source>
</evidence>
<reference evidence="2 3" key="1">
    <citation type="journal article" date="2019" name="Sci. Rep.">
        <title>Orb-weaving spider Araneus ventricosus genome elucidates the spidroin gene catalogue.</title>
        <authorList>
            <person name="Kono N."/>
            <person name="Nakamura H."/>
            <person name="Ohtoshi R."/>
            <person name="Moran D.A.P."/>
            <person name="Shinohara A."/>
            <person name="Yoshida Y."/>
            <person name="Fujiwara M."/>
            <person name="Mori M."/>
            <person name="Tomita M."/>
            <person name="Arakawa K."/>
        </authorList>
    </citation>
    <scope>NUCLEOTIDE SEQUENCE [LARGE SCALE GENOMIC DNA]</scope>
</reference>
<dbReference type="Gene3D" id="3.40.720.10">
    <property type="entry name" value="Alkaline Phosphatase, subunit A"/>
    <property type="match status" value="1"/>
</dbReference>
<organism evidence="2 3">
    <name type="scientific">Araneus ventricosus</name>
    <name type="common">Orbweaver spider</name>
    <name type="synonym">Epeira ventricosa</name>
    <dbReference type="NCBI Taxonomy" id="182803"/>
    <lineage>
        <taxon>Eukaryota</taxon>
        <taxon>Metazoa</taxon>
        <taxon>Ecdysozoa</taxon>
        <taxon>Arthropoda</taxon>
        <taxon>Chelicerata</taxon>
        <taxon>Arachnida</taxon>
        <taxon>Araneae</taxon>
        <taxon>Araneomorphae</taxon>
        <taxon>Entelegynae</taxon>
        <taxon>Araneoidea</taxon>
        <taxon>Araneidae</taxon>
        <taxon>Araneus</taxon>
    </lineage>
</organism>
<dbReference type="FunFam" id="3.40.720.10:FF:000017">
    <property type="entry name" value="Predicted protein"/>
    <property type="match status" value="1"/>
</dbReference>
<sequence length="853" mass="98815">MAAIIRRHRFTIIVIICSLILMMLSWHFHRKQRSVLNSTPVSYAYANSNHEIQMPESDIQYSSDITKISNNIEGKQPQFINIRKFPEYEKNFPFVPTKTAKESTKYQVEEHFIPTQPETNEFTTKLMMQHEEKFVNGDEDLPVLQHLERKFSSPSKVDMAADTKYSELKESPFTVPHFEKPVSLLAIHQPKEGFIAPDQDNEWAKTEHVTFSASGNKTDTMGMWSINKHIMLNQKESSSVESNIASSGKNSVLLIDTPGCKIPRLDPWDPTIRDLIELQDPYVCPGLPVFLKSHPGGSITLNKTVLETYYNITPEKLICYYQPIYRQHEEEWSVREDSFTSGNVTELEFGVPLNEDYVGVACNINRKNYEQYLPLVRLKEEVEEERNSLVPPYPTLNVILIGIDSVSKLNFLRHFPRTHTFLNEKLKPFEMNGYTKVGDNTFPNLVPMLTGQFVEYWWNETVKDTMFFDNIGLIWKEYARRGYRTFYAEDNPLAGTFNYIKRGFYNPPTDYYFRPLALALHTWKNLFKPEKEFCINSQIDFDIIYDYLKVFAQTMERRPYFGFAMVSTITHDKLNNAGWADEPTERLLEGLLNTGALNNTILVLFSDHGLRFGKIRHTYVGKFEERLPLMYIHVPKWFLDLYPEFDKNLQINQDRLMTLFDIHATMIHLLDLSRTQAERSIVTLGRSLFEEISPNRTCDDAYIQTHWCPCQEFDIVDLNSPEAINASRAIVDDINSKLEPFQKVCEVLEVDTIMDARVGKANDLLLQYLRTENEVINKTVYVGDEVARLDDYMITLVTKPGGAVFEGTVRHNAEDNSYSVLGLSRISMYGTTSWCIDSQKLKIFCYCKVQQVT</sequence>
<dbReference type="PANTHER" id="PTHR10974:SF1">
    <property type="entry name" value="FI08016P-RELATED"/>
    <property type="match status" value="1"/>
</dbReference>
<feature type="transmembrane region" description="Helical" evidence="1">
    <location>
        <begin position="12"/>
        <end position="29"/>
    </location>
</feature>
<accession>A0A4Y2BYF0</accession>
<dbReference type="Proteomes" id="UP000499080">
    <property type="component" value="Unassembled WGS sequence"/>
</dbReference>
<dbReference type="GO" id="GO:0005615">
    <property type="term" value="C:extracellular space"/>
    <property type="evidence" value="ECO:0007669"/>
    <property type="project" value="TreeGrafter"/>
</dbReference>
<gene>
    <name evidence="2" type="ORF">AVEN_144619_2</name>
</gene>
<evidence type="ECO:0000313" key="3">
    <source>
        <dbReference type="Proteomes" id="UP000499080"/>
    </source>
</evidence>
<dbReference type="AlphaFoldDB" id="A0A4Y2BYF0"/>
<keyword evidence="3" id="KW-1185">Reference proteome</keyword>
<protein>
    <submittedName>
        <fullName evidence="2">Uncharacterized protein</fullName>
    </submittedName>
</protein>
<dbReference type="CDD" id="cd16021">
    <property type="entry name" value="ALP_like"/>
    <property type="match status" value="1"/>
</dbReference>
<dbReference type="EMBL" id="BGPR01000127">
    <property type="protein sequence ID" value="GBL97182.1"/>
    <property type="molecule type" value="Genomic_DNA"/>
</dbReference>
<comment type="caution">
    <text evidence="2">The sequence shown here is derived from an EMBL/GenBank/DDBJ whole genome shotgun (WGS) entry which is preliminary data.</text>
</comment>
<dbReference type="PANTHER" id="PTHR10974">
    <property type="entry name" value="FI08016P-RELATED"/>
    <property type="match status" value="1"/>
</dbReference>
<dbReference type="Pfam" id="PF02995">
    <property type="entry name" value="DUF229"/>
    <property type="match status" value="1"/>
</dbReference>
<dbReference type="SUPFAM" id="SSF53649">
    <property type="entry name" value="Alkaline phosphatase-like"/>
    <property type="match status" value="1"/>
</dbReference>
<dbReference type="OrthoDB" id="413313at2759"/>
<dbReference type="InterPro" id="IPR017850">
    <property type="entry name" value="Alkaline_phosphatase_core_sf"/>
</dbReference>
<name>A0A4Y2BYF0_ARAVE</name>
<keyword evidence="1" id="KW-1133">Transmembrane helix</keyword>
<keyword evidence="1" id="KW-0472">Membrane</keyword>
<keyword evidence="1" id="KW-0812">Transmembrane</keyword>